<dbReference type="GO" id="GO:0042026">
    <property type="term" value="P:protein refolding"/>
    <property type="evidence" value="ECO:0007669"/>
    <property type="project" value="TreeGrafter"/>
</dbReference>
<keyword evidence="3 6" id="KW-1015">Disulfide bond</keyword>
<accession>A0A3G1L1K1</accession>
<reference evidence="7 8" key="1">
    <citation type="submission" date="2016-10" db="EMBL/GenBank/DDBJ databases">
        <title>Complete Genome Sequence of Peptococcaceae strain DCMF.</title>
        <authorList>
            <person name="Edwards R.J."/>
            <person name="Holland S.I."/>
            <person name="Deshpande N.P."/>
            <person name="Wong Y.K."/>
            <person name="Ertan H."/>
            <person name="Manefield M."/>
            <person name="Russell T.L."/>
            <person name="Lee M.J."/>
        </authorList>
    </citation>
    <scope>NUCLEOTIDE SEQUENCE [LARGE SCALE GENOMIC DNA]</scope>
    <source>
        <strain evidence="7 8">DCMF</strain>
    </source>
</reference>
<name>A0A3G1L1K1_FORW1</name>
<keyword evidence="1 6" id="KW-0963">Cytoplasm</keyword>
<evidence type="ECO:0000256" key="6">
    <source>
        <dbReference type="HAMAP-Rule" id="MF_00117"/>
    </source>
</evidence>
<comment type="PTM">
    <text evidence="6">Under oxidizing conditions two disulfide bonds are formed involving the reactive cysteines. Under reducing conditions zinc is bound to the reactive cysteines and the protein is inactive.</text>
</comment>
<dbReference type="GO" id="GO:0051082">
    <property type="term" value="F:unfolded protein binding"/>
    <property type="evidence" value="ECO:0007669"/>
    <property type="project" value="UniProtKB-UniRule"/>
</dbReference>
<evidence type="ECO:0000256" key="2">
    <source>
        <dbReference type="ARBA" id="ARBA00022833"/>
    </source>
</evidence>
<dbReference type="RefSeq" id="WP_148134381.1">
    <property type="nucleotide sequence ID" value="NZ_CP017634.1"/>
</dbReference>
<dbReference type="OrthoDB" id="9776534at2"/>
<dbReference type="GO" id="GO:0044183">
    <property type="term" value="F:protein folding chaperone"/>
    <property type="evidence" value="ECO:0007669"/>
    <property type="project" value="TreeGrafter"/>
</dbReference>
<feature type="disulfide bond" description="Redox-active" evidence="6">
    <location>
        <begin position="237"/>
        <end position="239"/>
    </location>
</feature>
<keyword evidence="5 6" id="KW-0676">Redox-active center</keyword>
<dbReference type="PANTHER" id="PTHR30111">
    <property type="entry name" value="33 KDA CHAPERONIN"/>
    <property type="match status" value="1"/>
</dbReference>
<evidence type="ECO:0000313" key="8">
    <source>
        <dbReference type="Proteomes" id="UP000323521"/>
    </source>
</evidence>
<comment type="subcellular location">
    <subcellularLocation>
        <location evidence="6">Cytoplasm</location>
    </subcellularLocation>
</comment>
<dbReference type="Gene3D" id="3.90.1280.10">
    <property type="entry name" value="HSP33 redox switch-like"/>
    <property type="match status" value="1"/>
</dbReference>
<evidence type="ECO:0000256" key="4">
    <source>
        <dbReference type="ARBA" id="ARBA00023186"/>
    </source>
</evidence>
<dbReference type="AlphaFoldDB" id="A0A3G1L1K1"/>
<evidence type="ECO:0000256" key="3">
    <source>
        <dbReference type="ARBA" id="ARBA00023157"/>
    </source>
</evidence>
<dbReference type="SUPFAM" id="SSF118352">
    <property type="entry name" value="HSP33 redox switch-like"/>
    <property type="match status" value="1"/>
</dbReference>
<gene>
    <name evidence="6" type="primary">hslO</name>
    <name evidence="7" type="ORF">DCMF_10435</name>
</gene>
<dbReference type="PIRSF" id="PIRSF005261">
    <property type="entry name" value="Heat_shock_Hsp33"/>
    <property type="match status" value="1"/>
</dbReference>
<dbReference type="Gene3D" id="3.55.30.10">
    <property type="entry name" value="Hsp33 domain"/>
    <property type="match status" value="1"/>
</dbReference>
<dbReference type="InterPro" id="IPR000397">
    <property type="entry name" value="Heat_shock_Hsp33"/>
</dbReference>
<evidence type="ECO:0000313" key="7">
    <source>
        <dbReference type="EMBL" id="ATW28520.1"/>
    </source>
</evidence>
<proteinExistence type="inferred from homology"/>
<keyword evidence="2 6" id="KW-0862">Zinc</keyword>
<dbReference type="Proteomes" id="UP000323521">
    <property type="component" value="Chromosome"/>
</dbReference>
<protein>
    <recommendedName>
        <fullName evidence="6">33 kDa chaperonin</fullName>
    </recommendedName>
    <alternativeName>
        <fullName evidence="6">Heat shock protein 33 homolog</fullName>
        <shortName evidence="6">HSP33</shortName>
    </alternativeName>
</protein>
<keyword evidence="4 6" id="KW-0143">Chaperone</keyword>
<dbReference type="Pfam" id="PF01430">
    <property type="entry name" value="HSP33"/>
    <property type="match status" value="1"/>
</dbReference>
<comment type="similarity">
    <text evidence="6">Belongs to the HSP33 family.</text>
</comment>
<comment type="function">
    <text evidence="6">Redox regulated molecular chaperone. Protects both thermally unfolding and oxidatively damaged proteins from irreversible aggregation. Plays an important role in the bacterial defense system toward oxidative stress.</text>
</comment>
<dbReference type="KEGG" id="fwa:DCMF_10435"/>
<dbReference type="EMBL" id="CP017634">
    <property type="protein sequence ID" value="ATW28520.1"/>
    <property type="molecule type" value="Genomic_DNA"/>
</dbReference>
<dbReference type="SUPFAM" id="SSF64397">
    <property type="entry name" value="Hsp33 domain"/>
    <property type="match status" value="1"/>
</dbReference>
<feature type="disulfide bond" description="Redox-active" evidence="6">
    <location>
        <begin position="270"/>
        <end position="273"/>
    </location>
</feature>
<dbReference type="InterPro" id="IPR016154">
    <property type="entry name" value="Heat_shock_Hsp33_C"/>
</dbReference>
<dbReference type="NCBIfam" id="NF001033">
    <property type="entry name" value="PRK00114.1"/>
    <property type="match status" value="1"/>
</dbReference>
<evidence type="ECO:0000256" key="1">
    <source>
        <dbReference type="ARBA" id="ARBA00022490"/>
    </source>
</evidence>
<dbReference type="PANTHER" id="PTHR30111:SF1">
    <property type="entry name" value="33 KDA CHAPERONIN"/>
    <property type="match status" value="1"/>
</dbReference>
<keyword evidence="8" id="KW-1185">Reference proteome</keyword>
<organism evidence="7 8">
    <name type="scientific">Formimonas warabiya</name>
    <dbReference type="NCBI Taxonomy" id="1761012"/>
    <lineage>
        <taxon>Bacteria</taxon>
        <taxon>Bacillati</taxon>
        <taxon>Bacillota</taxon>
        <taxon>Clostridia</taxon>
        <taxon>Eubacteriales</taxon>
        <taxon>Peptococcaceae</taxon>
        <taxon>Candidatus Formimonas</taxon>
    </lineage>
</organism>
<dbReference type="InterPro" id="IPR016153">
    <property type="entry name" value="Heat_shock_Hsp33_N"/>
</dbReference>
<evidence type="ECO:0000256" key="5">
    <source>
        <dbReference type="ARBA" id="ARBA00023284"/>
    </source>
</evidence>
<sequence>MSDYCIRATAAEGKVRCWVASTTDLCEEARRRHDTYPTATAALGRLLTAGVMMGLNLKGEDTLTLRVMGEGPLGAVVVVGNARGEVRGYVQNPHTHLPSQRPGKLDVGGAVGKNGFLYVIKDLGLKEPYSGSVPLVSGEIGEDLTRYFAESEQTPSAVALGVLVETDHSVKAAGGYIVQIMPGATEEEICQLEKNIGQVPPVSQMIDEGMIPEQIAERVLQGMGVQVLEKHPVAFKCRCSRERLAHILKGIGKEELKTILAEQGQAELLCHFCGERYRFGADDLKMMIAEIDREKTESAP</sequence>
<dbReference type="CDD" id="cd00498">
    <property type="entry name" value="Hsp33"/>
    <property type="match status" value="1"/>
</dbReference>
<dbReference type="HAMAP" id="MF_00117">
    <property type="entry name" value="HslO"/>
    <property type="match status" value="1"/>
</dbReference>
<dbReference type="GO" id="GO:0005737">
    <property type="term" value="C:cytoplasm"/>
    <property type="evidence" value="ECO:0007669"/>
    <property type="project" value="UniProtKB-SubCell"/>
</dbReference>